<keyword evidence="2" id="KW-1185">Reference proteome</keyword>
<keyword evidence="1" id="KW-1133">Transmembrane helix</keyword>
<dbReference type="KEGG" id="pmrn:116940659"/>
<proteinExistence type="predicted"/>
<evidence type="ECO:0000313" key="2">
    <source>
        <dbReference type="Proteomes" id="UP001318040"/>
    </source>
</evidence>
<reference evidence="3" key="1">
    <citation type="submission" date="2025-08" db="UniProtKB">
        <authorList>
            <consortium name="RefSeq"/>
        </authorList>
    </citation>
    <scope>IDENTIFICATION</scope>
    <source>
        <tissue evidence="3">Sperm</tissue>
    </source>
</reference>
<evidence type="ECO:0000313" key="3">
    <source>
        <dbReference type="RefSeq" id="XP_032806670.1"/>
    </source>
</evidence>
<protein>
    <submittedName>
        <fullName evidence="3">Uncharacterized protein LOC116940659 isoform X1</fullName>
    </submittedName>
</protein>
<dbReference type="AlphaFoldDB" id="A0AAJ7SXM7"/>
<dbReference type="Proteomes" id="UP001318040">
    <property type="component" value="Chromosome 9"/>
</dbReference>
<organism evidence="2 3">
    <name type="scientific">Petromyzon marinus</name>
    <name type="common">Sea lamprey</name>
    <dbReference type="NCBI Taxonomy" id="7757"/>
    <lineage>
        <taxon>Eukaryota</taxon>
        <taxon>Metazoa</taxon>
        <taxon>Chordata</taxon>
        <taxon>Craniata</taxon>
        <taxon>Vertebrata</taxon>
        <taxon>Cyclostomata</taxon>
        <taxon>Hyperoartia</taxon>
        <taxon>Petromyzontiformes</taxon>
        <taxon>Petromyzontidae</taxon>
        <taxon>Petromyzon</taxon>
    </lineage>
</organism>
<evidence type="ECO:0000256" key="1">
    <source>
        <dbReference type="SAM" id="Phobius"/>
    </source>
</evidence>
<sequence length="379" mass="40859">MFGEKSTTLNNRSRTVTLVAKAHAFDHPLGSQLIRPALSTHCNVMRSQARPLASQLKITRDVMDLNPPVQQQQRRVWLGTRLPLLLHGRPELESSTRTERRQCKHHGSSIGSMYRTFLFSSVLGLVGFASRCGSSPTMMGVEVDFDAATQSVFVFLQPNSHCDREDSTEHVTFAQVHTTCRDRRRPAASVSLRCRPGREQPVAPSSVYLCSKGGDIAYGVTSCGSPVRMMLRLPADAGCGEDANGTSDDFSSTAATAGGQAPIAASVGAAVVCANAALCANSTEPRSLGLAWGRAFTVLLRPADAVDEEFASVERMADVASDRPHPADRNTLFHGVVAFLVCVGVALLALLVVWTKRQRSQQRTGPGQKDIAVQEAQFA</sequence>
<name>A0AAJ7SXM7_PETMA</name>
<dbReference type="RefSeq" id="XP_032806670.1">
    <property type="nucleotide sequence ID" value="XM_032950779.1"/>
</dbReference>
<keyword evidence="1" id="KW-0472">Membrane</keyword>
<keyword evidence="1" id="KW-0812">Transmembrane</keyword>
<gene>
    <name evidence="3" type="primary">LOC116940659</name>
</gene>
<accession>A0AAJ7SXM7</accession>
<feature type="transmembrane region" description="Helical" evidence="1">
    <location>
        <begin position="332"/>
        <end position="354"/>
    </location>
</feature>